<accession>A0A1M7ZF57</accession>
<gene>
    <name evidence="3" type="ORF">SAMN04488108_2754</name>
</gene>
<name>A0A1M7ZF57_9BACT</name>
<keyword evidence="4" id="KW-1185">Reference proteome</keyword>
<feature type="signal peptide" evidence="2">
    <location>
        <begin position="1"/>
        <end position="19"/>
    </location>
</feature>
<evidence type="ECO:0000256" key="2">
    <source>
        <dbReference type="SAM" id="SignalP"/>
    </source>
</evidence>
<keyword evidence="1" id="KW-0472">Membrane</keyword>
<feature type="transmembrane region" description="Helical" evidence="1">
    <location>
        <begin position="98"/>
        <end position="117"/>
    </location>
</feature>
<reference evidence="4" key="1">
    <citation type="submission" date="2016-12" db="EMBL/GenBank/DDBJ databases">
        <authorList>
            <person name="Varghese N."/>
            <person name="Submissions S."/>
        </authorList>
    </citation>
    <scope>NUCLEOTIDE SEQUENCE [LARGE SCALE GENOMIC DNA]</scope>
    <source>
        <strain evidence="4">DSM 25035</strain>
    </source>
</reference>
<keyword evidence="1" id="KW-1133">Transmembrane helix</keyword>
<dbReference type="EMBL" id="FRXN01000003">
    <property type="protein sequence ID" value="SHO63439.1"/>
    <property type="molecule type" value="Genomic_DNA"/>
</dbReference>
<feature type="transmembrane region" description="Helical" evidence="1">
    <location>
        <begin position="129"/>
        <end position="149"/>
    </location>
</feature>
<organism evidence="3 4">
    <name type="scientific">Algoriphagus zhangzhouensis</name>
    <dbReference type="NCBI Taxonomy" id="1073327"/>
    <lineage>
        <taxon>Bacteria</taxon>
        <taxon>Pseudomonadati</taxon>
        <taxon>Bacteroidota</taxon>
        <taxon>Cytophagia</taxon>
        <taxon>Cytophagales</taxon>
        <taxon>Cyclobacteriaceae</taxon>
        <taxon>Algoriphagus</taxon>
    </lineage>
</organism>
<feature type="chain" id="PRO_5012478250" evidence="2">
    <location>
        <begin position="20"/>
        <end position="164"/>
    </location>
</feature>
<dbReference type="RefSeq" id="WP_073572362.1">
    <property type="nucleotide sequence ID" value="NZ_FRXN01000003.1"/>
</dbReference>
<evidence type="ECO:0000256" key="1">
    <source>
        <dbReference type="SAM" id="Phobius"/>
    </source>
</evidence>
<protein>
    <submittedName>
        <fullName evidence="3">Uncharacterized protein</fullName>
    </submittedName>
</protein>
<sequence>MRYLLIYLLIFIPFSIANAQQNAYLKNNEDGRVIKLKRKTILTFKTSDSTLVTGRILIVKDQILEISTSRKKKDSEIILVQINSVQEITNKLMNKQPALAGITGYIGLIGLITSPLLMITDSKEDAQGLFEASVVFLGVSVVAYSPHLIQRKFETEKKWTLFTQ</sequence>
<keyword evidence="2" id="KW-0732">Signal</keyword>
<proteinExistence type="predicted"/>
<dbReference type="AlphaFoldDB" id="A0A1M7ZF57"/>
<keyword evidence="1" id="KW-0812">Transmembrane</keyword>
<dbReference type="Proteomes" id="UP000184609">
    <property type="component" value="Unassembled WGS sequence"/>
</dbReference>
<evidence type="ECO:0000313" key="4">
    <source>
        <dbReference type="Proteomes" id="UP000184609"/>
    </source>
</evidence>
<evidence type="ECO:0000313" key="3">
    <source>
        <dbReference type="EMBL" id="SHO63439.1"/>
    </source>
</evidence>